<dbReference type="EMBL" id="UYRT01081261">
    <property type="protein sequence ID" value="VDN24158.1"/>
    <property type="molecule type" value="Genomic_DNA"/>
</dbReference>
<dbReference type="AlphaFoldDB" id="A0A183E0E4"/>
<reference evidence="4" key="1">
    <citation type="submission" date="2016-06" db="UniProtKB">
        <authorList>
            <consortium name="WormBaseParasite"/>
        </authorList>
    </citation>
    <scope>IDENTIFICATION</scope>
</reference>
<accession>A0A183E0E4</accession>
<evidence type="ECO:0000313" key="4">
    <source>
        <dbReference type="WBParaSite" id="GPUH_0001445401-mRNA-1"/>
    </source>
</evidence>
<organism evidence="4">
    <name type="scientific">Gongylonema pulchrum</name>
    <dbReference type="NCBI Taxonomy" id="637853"/>
    <lineage>
        <taxon>Eukaryota</taxon>
        <taxon>Metazoa</taxon>
        <taxon>Ecdysozoa</taxon>
        <taxon>Nematoda</taxon>
        <taxon>Chromadorea</taxon>
        <taxon>Rhabditida</taxon>
        <taxon>Spirurina</taxon>
        <taxon>Spiruromorpha</taxon>
        <taxon>Spiruroidea</taxon>
        <taxon>Gongylonematidae</taxon>
        <taxon>Gongylonema</taxon>
    </lineage>
</organism>
<proteinExistence type="predicted"/>
<keyword evidence="3" id="KW-1185">Reference proteome</keyword>
<feature type="transmembrane region" description="Helical" evidence="1">
    <location>
        <begin position="53"/>
        <end position="74"/>
    </location>
</feature>
<keyword evidence="1" id="KW-0472">Membrane</keyword>
<evidence type="ECO:0000256" key="1">
    <source>
        <dbReference type="SAM" id="Phobius"/>
    </source>
</evidence>
<sequence>MQSLCADDLLTIIPPASASQNSNIIINAILISGKSNTGDEDYSKYNDVGSDCMIGLITITVTMILSQDITLTMAGKKIR</sequence>
<gene>
    <name evidence="2" type="ORF">GPUH_LOCUS14435</name>
</gene>
<reference evidence="2 3" key="2">
    <citation type="submission" date="2018-11" db="EMBL/GenBank/DDBJ databases">
        <authorList>
            <consortium name="Pathogen Informatics"/>
        </authorList>
    </citation>
    <scope>NUCLEOTIDE SEQUENCE [LARGE SCALE GENOMIC DNA]</scope>
</reference>
<keyword evidence="1" id="KW-1133">Transmembrane helix</keyword>
<evidence type="ECO:0000313" key="2">
    <source>
        <dbReference type="EMBL" id="VDN24158.1"/>
    </source>
</evidence>
<dbReference type="WBParaSite" id="GPUH_0001445401-mRNA-1">
    <property type="protein sequence ID" value="GPUH_0001445401-mRNA-1"/>
    <property type="gene ID" value="GPUH_0001445401"/>
</dbReference>
<name>A0A183E0E4_9BILA</name>
<evidence type="ECO:0000313" key="3">
    <source>
        <dbReference type="Proteomes" id="UP000271098"/>
    </source>
</evidence>
<protein>
    <submittedName>
        <fullName evidence="2 4">Uncharacterized protein</fullName>
    </submittedName>
</protein>
<dbReference type="Proteomes" id="UP000271098">
    <property type="component" value="Unassembled WGS sequence"/>
</dbReference>
<keyword evidence="1" id="KW-0812">Transmembrane</keyword>